<evidence type="ECO:0000256" key="3">
    <source>
        <dbReference type="ARBA" id="ARBA00022692"/>
    </source>
</evidence>
<feature type="transmembrane region" description="Helical" evidence="6">
    <location>
        <begin position="233"/>
        <end position="253"/>
    </location>
</feature>
<accession>A0A2P5DF21</accession>
<feature type="transmembrane region" description="Helical" evidence="6">
    <location>
        <begin position="161"/>
        <end position="183"/>
    </location>
</feature>
<gene>
    <name evidence="7" type="ORF">PanWU01x14_070470</name>
</gene>
<dbReference type="OrthoDB" id="2126698at2759"/>
<protein>
    <submittedName>
        <fullName evidence="7">Multi antimicrobial extrusion protein</fullName>
    </submittedName>
</protein>
<dbReference type="PANTHER" id="PTHR11206">
    <property type="entry name" value="MULTIDRUG RESISTANCE PROTEIN"/>
    <property type="match status" value="1"/>
</dbReference>
<feature type="transmembrane region" description="Helical" evidence="6">
    <location>
        <begin position="273"/>
        <end position="296"/>
    </location>
</feature>
<feature type="transmembrane region" description="Helical" evidence="6">
    <location>
        <begin position="317"/>
        <end position="336"/>
    </location>
</feature>
<evidence type="ECO:0000313" key="7">
    <source>
        <dbReference type="EMBL" id="PON71860.1"/>
    </source>
</evidence>
<dbReference type="GO" id="GO:0042910">
    <property type="term" value="F:xenobiotic transmembrane transporter activity"/>
    <property type="evidence" value="ECO:0007669"/>
    <property type="project" value="InterPro"/>
</dbReference>
<dbReference type="EMBL" id="JXTB01000042">
    <property type="protein sequence ID" value="PON71860.1"/>
    <property type="molecule type" value="Genomic_DNA"/>
</dbReference>
<organism evidence="7 8">
    <name type="scientific">Parasponia andersonii</name>
    <name type="common">Sponia andersonii</name>
    <dbReference type="NCBI Taxonomy" id="3476"/>
    <lineage>
        <taxon>Eukaryota</taxon>
        <taxon>Viridiplantae</taxon>
        <taxon>Streptophyta</taxon>
        <taxon>Embryophyta</taxon>
        <taxon>Tracheophyta</taxon>
        <taxon>Spermatophyta</taxon>
        <taxon>Magnoliopsida</taxon>
        <taxon>eudicotyledons</taxon>
        <taxon>Gunneridae</taxon>
        <taxon>Pentapetalae</taxon>
        <taxon>rosids</taxon>
        <taxon>fabids</taxon>
        <taxon>Rosales</taxon>
        <taxon>Cannabaceae</taxon>
        <taxon>Parasponia</taxon>
    </lineage>
</organism>
<evidence type="ECO:0000256" key="2">
    <source>
        <dbReference type="ARBA" id="ARBA00010199"/>
    </source>
</evidence>
<dbReference type="Pfam" id="PF01554">
    <property type="entry name" value="MatE"/>
    <property type="match status" value="2"/>
</dbReference>
<proteinExistence type="inferred from homology"/>
<dbReference type="InterPro" id="IPR002528">
    <property type="entry name" value="MATE_fam"/>
</dbReference>
<keyword evidence="8" id="KW-1185">Reference proteome</keyword>
<dbReference type="STRING" id="3476.A0A2P5DF21"/>
<feature type="transmembrane region" description="Helical" evidence="6">
    <location>
        <begin position="195"/>
        <end position="212"/>
    </location>
</feature>
<feature type="transmembrane region" description="Helical" evidence="6">
    <location>
        <begin position="53"/>
        <end position="76"/>
    </location>
</feature>
<dbReference type="GO" id="GO:1990961">
    <property type="term" value="P:xenobiotic detoxification by transmembrane export across the plasma membrane"/>
    <property type="evidence" value="ECO:0007669"/>
    <property type="project" value="InterPro"/>
</dbReference>
<reference evidence="8" key="1">
    <citation type="submission" date="2016-06" db="EMBL/GenBank/DDBJ databases">
        <title>Parallel loss of symbiosis genes in relatives of nitrogen-fixing non-legume Parasponia.</title>
        <authorList>
            <person name="Van Velzen R."/>
            <person name="Holmer R."/>
            <person name="Bu F."/>
            <person name="Rutten L."/>
            <person name="Van Zeijl A."/>
            <person name="Liu W."/>
            <person name="Santuari L."/>
            <person name="Cao Q."/>
            <person name="Sharma T."/>
            <person name="Shen D."/>
            <person name="Roswanjaya Y."/>
            <person name="Wardhani T."/>
            <person name="Kalhor M.S."/>
            <person name="Jansen J."/>
            <person name="Van den Hoogen J."/>
            <person name="Gungor B."/>
            <person name="Hartog M."/>
            <person name="Hontelez J."/>
            <person name="Verver J."/>
            <person name="Yang W.-C."/>
            <person name="Schijlen E."/>
            <person name="Repin R."/>
            <person name="Schilthuizen M."/>
            <person name="Schranz E."/>
            <person name="Heidstra R."/>
            <person name="Miyata K."/>
            <person name="Fedorova E."/>
            <person name="Kohlen W."/>
            <person name="Bisseling T."/>
            <person name="Smit S."/>
            <person name="Geurts R."/>
        </authorList>
    </citation>
    <scope>NUCLEOTIDE SEQUENCE [LARGE SCALE GENOMIC DNA]</scope>
    <source>
        <strain evidence="8">cv. WU1-14</strain>
    </source>
</reference>
<comment type="subcellular location">
    <subcellularLocation>
        <location evidence="1">Membrane</location>
        <topology evidence="1">Multi-pass membrane protein</topology>
    </subcellularLocation>
</comment>
<keyword evidence="5 6" id="KW-0472">Membrane</keyword>
<dbReference type="InterPro" id="IPR045069">
    <property type="entry name" value="MATE_euk"/>
</dbReference>
<feature type="transmembrane region" description="Helical" evidence="6">
    <location>
        <begin position="16"/>
        <end position="41"/>
    </location>
</feature>
<comment type="similarity">
    <text evidence="2">Belongs to the multi antimicrobial extrusion (MATE) (TC 2.A.66.1) family.</text>
</comment>
<feature type="transmembrane region" description="Helical" evidence="6">
    <location>
        <begin position="96"/>
        <end position="114"/>
    </location>
</feature>
<evidence type="ECO:0000313" key="8">
    <source>
        <dbReference type="Proteomes" id="UP000237105"/>
    </source>
</evidence>
<evidence type="ECO:0000256" key="1">
    <source>
        <dbReference type="ARBA" id="ARBA00004141"/>
    </source>
</evidence>
<feature type="transmembrane region" description="Helical" evidence="6">
    <location>
        <begin position="134"/>
        <end position="154"/>
    </location>
</feature>
<comment type="caution">
    <text evidence="7">The sequence shown here is derived from an EMBL/GenBank/DDBJ whole genome shotgun (WGS) entry which is preliminary data.</text>
</comment>
<name>A0A2P5DF21_PARAD</name>
<feature type="transmembrane region" description="Helical" evidence="6">
    <location>
        <begin position="356"/>
        <end position="379"/>
    </location>
</feature>
<keyword evidence="3 6" id="KW-0812">Transmembrane</keyword>
<dbReference type="Proteomes" id="UP000237105">
    <property type="component" value="Unassembled WGS sequence"/>
</dbReference>
<dbReference type="CDD" id="cd13132">
    <property type="entry name" value="MATE_eukaryotic"/>
    <property type="match status" value="1"/>
</dbReference>
<sequence length="386" mass="42068">MGIWKKEFAKEVRKQIWLAGPLLSVGLLTYSLQVISVMFVGHLGELALSGASMASSFASVTGFNLLMGLASALDTLCGQSFGAERHRMLGIHTQRAMVVVSLVSFFLAIIWANTERILIALHQDHLISQEAGKYALFMIPSIFAFGLYQCLLKFLQTQNIVFPMVTCSGVVALLHVLLCWLLVLKSGLGSRGASLANSISYWANVLLISLYIKFSSSCAKTWTGFSKDGLHKIFAFLKLAVPSALMLCLKVWSFELVVLLSGLLPNPKLETSVLSICLNTFGVLWMIPFGLSAAVSTRVSNELGAGKPEAALLAARVVFVLVIIEGLIMGLVMIIIRKSWGQIYSNEKEVVRYVASMMPILAISSFLDGIQSVLSGFSLQQFTSNQ</sequence>
<dbReference type="GO" id="GO:0015297">
    <property type="term" value="F:antiporter activity"/>
    <property type="evidence" value="ECO:0007669"/>
    <property type="project" value="InterPro"/>
</dbReference>
<dbReference type="AlphaFoldDB" id="A0A2P5DF21"/>
<evidence type="ECO:0000256" key="6">
    <source>
        <dbReference type="SAM" id="Phobius"/>
    </source>
</evidence>
<dbReference type="GO" id="GO:0016020">
    <property type="term" value="C:membrane"/>
    <property type="evidence" value="ECO:0007669"/>
    <property type="project" value="UniProtKB-SubCell"/>
</dbReference>
<dbReference type="NCBIfam" id="TIGR00797">
    <property type="entry name" value="matE"/>
    <property type="match status" value="1"/>
</dbReference>
<evidence type="ECO:0000256" key="4">
    <source>
        <dbReference type="ARBA" id="ARBA00022989"/>
    </source>
</evidence>
<keyword evidence="4 6" id="KW-1133">Transmembrane helix</keyword>
<evidence type="ECO:0000256" key="5">
    <source>
        <dbReference type="ARBA" id="ARBA00023136"/>
    </source>
</evidence>